<evidence type="ECO:0000256" key="9">
    <source>
        <dbReference type="SAM" id="Phobius"/>
    </source>
</evidence>
<keyword evidence="6" id="KW-0963">Cytoplasm</keyword>
<keyword evidence="8" id="KW-0175">Coiled coil</keyword>
<dbReference type="Pfam" id="PF01841">
    <property type="entry name" value="Transglut_core"/>
    <property type="match status" value="1"/>
</dbReference>
<feature type="transmembrane region" description="Helical" evidence="9">
    <location>
        <begin position="143"/>
        <end position="160"/>
    </location>
</feature>
<accession>A0A4Q0VCM8</accession>
<protein>
    <recommendedName>
        <fullName evidence="5">Peptide-N(4)-(N-acetyl-beta-glucosaminyl)asparagine amidase</fullName>
        <ecNumber evidence="4">3.5.1.52</ecNumber>
    </recommendedName>
    <alternativeName>
        <fullName evidence="7">Peptide:N-glycanase</fullName>
    </alternativeName>
</protein>
<comment type="caution">
    <text evidence="11">The sequence shown here is derived from an EMBL/GenBank/DDBJ whole genome shotgun (WGS) entry which is preliminary data.</text>
</comment>
<dbReference type="InterPro" id="IPR002931">
    <property type="entry name" value="Transglutaminase-like"/>
</dbReference>
<evidence type="ECO:0000256" key="8">
    <source>
        <dbReference type="SAM" id="Coils"/>
    </source>
</evidence>
<dbReference type="InterPro" id="IPR008979">
    <property type="entry name" value="Galactose-bd-like_sf"/>
</dbReference>
<feature type="transmembrane region" description="Helical" evidence="9">
    <location>
        <begin position="619"/>
        <end position="638"/>
    </location>
</feature>
<dbReference type="EMBL" id="QMAP01000006">
    <property type="protein sequence ID" value="RXI48560.1"/>
    <property type="molecule type" value="Genomic_DNA"/>
</dbReference>
<proteinExistence type="predicted"/>
<feature type="domain" description="Transglutaminase-like" evidence="10">
    <location>
        <begin position="493"/>
        <end position="566"/>
    </location>
</feature>
<reference evidence="11 12" key="1">
    <citation type="submission" date="2018-06" db="EMBL/GenBank/DDBJ databases">
        <title>Genome conservation of Clostridium tetani.</title>
        <authorList>
            <person name="Bruggemann H."/>
            <person name="Popoff M.R."/>
        </authorList>
    </citation>
    <scope>NUCLEOTIDE SEQUENCE [LARGE SCALE GENOMIC DNA]</scope>
    <source>
        <strain evidence="11 12">2017.061</strain>
    </source>
</reference>
<keyword evidence="9" id="KW-1133">Transmembrane helix</keyword>
<evidence type="ECO:0000256" key="5">
    <source>
        <dbReference type="ARBA" id="ARBA00018546"/>
    </source>
</evidence>
<dbReference type="GO" id="GO:0000224">
    <property type="term" value="F:peptide-N4-(N-acetyl-beta-glucosaminyl)asparagine amidase activity"/>
    <property type="evidence" value="ECO:0007669"/>
    <property type="project" value="UniProtKB-EC"/>
</dbReference>
<feature type="transmembrane region" description="Helical" evidence="9">
    <location>
        <begin position="65"/>
        <end position="82"/>
    </location>
</feature>
<gene>
    <name evidence="11" type="ORF">DP130_07455</name>
</gene>
<feature type="transmembrane region" description="Helical" evidence="9">
    <location>
        <begin position="41"/>
        <end position="60"/>
    </location>
</feature>
<evidence type="ECO:0000259" key="10">
    <source>
        <dbReference type="SMART" id="SM00460"/>
    </source>
</evidence>
<keyword evidence="9" id="KW-0812">Transmembrane</keyword>
<comment type="catalytic activity">
    <reaction evidence="1">
        <text>Hydrolysis of an N(4)-(acetyl-beta-D-glucosaminyl)asparagine residue in which the glucosamine residue may be further glycosylated, to yield a (substituted) N-acetyl-beta-D-glucosaminylamine and a peptide containing an aspartate residue.</text>
        <dbReference type="EC" id="3.5.1.52"/>
    </reaction>
</comment>
<feature type="coiled-coil region" evidence="8">
    <location>
        <begin position="576"/>
        <end position="607"/>
    </location>
</feature>
<comment type="cofactor">
    <cofactor evidence="2">
        <name>Zn(2+)</name>
        <dbReference type="ChEBI" id="CHEBI:29105"/>
    </cofactor>
</comment>
<dbReference type="GO" id="GO:0005737">
    <property type="term" value="C:cytoplasm"/>
    <property type="evidence" value="ECO:0007669"/>
    <property type="project" value="UniProtKB-SubCell"/>
</dbReference>
<feature type="transmembrane region" description="Helical" evidence="9">
    <location>
        <begin position="12"/>
        <end position="29"/>
    </location>
</feature>
<dbReference type="InterPro" id="IPR038765">
    <property type="entry name" value="Papain-like_cys_pep_sf"/>
</dbReference>
<dbReference type="PANTHER" id="PTHR42736">
    <property type="entry name" value="PROTEIN-GLUTAMINE GAMMA-GLUTAMYLTRANSFERASE"/>
    <property type="match status" value="1"/>
</dbReference>
<dbReference type="InterPro" id="IPR052901">
    <property type="entry name" value="Bact_TGase-like"/>
</dbReference>
<dbReference type="EC" id="3.5.1.52" evidence="4"/>
<feature type="transmembrane region" description="Helical" evidence="9">
    <location>
        <begin position="203"/>
        <end position="220"/>
    </location>
</feature>
<feature type="transmembrane region" description="Helical" evidence="9">
    <location>
        <begin position="116"/>
        <end position="136"/>
    </location>
</feature>
<comment type="subcellular location">
    <subcellularLocation>
        <location evidence="3">Cytoplasm</location>
    </subcellularLocation>
</comment>
<dbReference type="Proteomes" id="UP000290921">
    <property type="component" value="Unassembled WGS sequence"/>
</dbReference>
<evidence type="ECO:0000256" key="3">
    <source>
        <dbReference type="ARBA" id="ARBA00004496"/>
    </source>
</evidence>
<dbReference type="AlphaFoldDB" id="A0A4Q0VCM8"/>
<evidence type="ECO:0000313" key="12">
    <source>
        <dbReference type="Proteomes" id="UP000290921"/>
    </source>
</evidence>
<evidence type="ECO:0000256" key="7">
    <source>
        <dbReference type="ARBA" id="ARBA00032901"/>
    </source>
</evidence>
<dbReference type="SMART" id="SM00460">
    <property type="entry name" value="TGc"/>
    <property type="match status" value="1"/>
</dbReference>
<dbReference type="SUPFAM" id="SSF49785">
    <property type="entry name" value="Galactose-binding domain-like"/>
    <property type="match status" value="1"/>
</dbReference>
<evidence type="ECO:0000256" key="2">
    <source>
        <dbReference type="ARBA" id="ARBA00001947"/>
    </source>
</evidence>
<dbReference type="PANTHER" id="PTHR42736:SF1">
    <property type="entry name" value="PROTEIN-GLUTAMINE GAMMA-GLUTAMYLTRANSFERASE"/>
    <property type="match status" value="1"/>
</dbReference>
<sequence length="744" mass="88493">MCYVMENFKKSLIDICITYVNLLFSMIVMKQCFNIEGFSYIFFTQVFLIGAFIYVINVLLSKKNFYKILILPFLMAALYIWIHNNEKYILMTIYKNIEYIKILNTDIYEGNNTYFYQYKDILSISIPLITIIILFIGNHFKNFIIAFSILWIGFCWHYGYKEIVKNITPYLLFLNIFTYLINQNLNIKNKVHKESIKVNMSKYVTLFYVLFLSITIPFLTKHISNDSNIINKDLRKKIVDKVLQNTKNTNRGYSLNKSGYSDTEKKLGGPIDIDNNEAFKVKSDKPYYLRGTTRDYYDGSSWKISEDTFKRLDKYKEELQPKSNSFFSIRGEGNKNSISIIPTNISTSTLFVPMNTYNIKWNNRIYFNRDKNFITGNNALEEYNIEFYDDNYKYSVVSNNIKEKEDFFKNMLNFEYKRTKSLYPSKAYQYENYIQLPENIPKRVYDLTKDITKDAPTLGEKVFKIYEYLNKNYEYSLDVGNIPAGEDFVDHFLFNEKKGYCTYFATSATIMFRIIGIPARYVEGFNMGYNKDDKGRYVVYNRSSHAWTEILISPYSDTWAIIDTVPEAPELVNEIMKSKEENKESFNMEYKNQEEKFKENIKKEVKENKKPDSINYKKYVFVLIGIFLIILMVIKTLIELKKVDKILKSKKSIFLYEYILKRLETIGIYKKSNGEYEFLEKVEEEGLKDKLKILTNASCIEFYGEVEEQQLNFNEKREIYIFVEDIIKERMGKVKYYLYKYFRV</sequence>
<evidence type="ECO:0000256" key="4">
    <source>
        <dbReference type="ARBA" id="ARBA00012158"/>
    </source>
</evidence>
<feature type="transmembrane region" description="Helical" evidence="9">
    <location>
        <begin position="166"/>
        <end position="182"/>
    </location>
</feature>
<organism evidence="11 12">
    <name type="scientific">Clostridium tetani</name>
    <dbReference type="NCBI Taxonomy" id="1513"/>
    <lineage>
        <taxon>Bacteria</taxon>
        <taxon>Bacillati</taxon>
        <taxon>Bacillota</taxon>
        <taxon>Clostridia</taxon>
        <taxon>Eubacteriales</taxon>
        <taxon>Clostridiaceae</taxon>
        <taxon>Clostridium</taxon>
    </lineage>
</organism>
<dbReference type="SUPFAM" id="SSF54001">
    <property type="entry name" value="Cysteine proteinases"/>
    <property type="match status" value="1"/>
</dbReference>
<keyword evidence="9" id="KW-0472">Membrane</keyword>
<evidence type="ECO:0000313" key="11">
    <source>
        <dbReference type="EMBL" id="RXI48560.1"/>
    </source>
</evidence>
<name>A0A4Q0VCM8_CLOTA</name>
<evidence type="ECO:0000256" key="6">
    <source>
        <dbReference type="ARBA" id="ARBA00022490"/>
    </source>
</evidence>
<dbReference type="Gene3D" id="3.10.620.30">
    <property type="match status" value="1"/>
</dbReference>
<evidence type="ECO:0000256" key="1">
    <source>
        <dbReference type="ARBA" id="ARBA00001650"/>
    </source>
</evidence>